<dbReference type="EMBL" id="UYRT01086152">
    <property type="protein sequence ID" value="VDN30990.1"/>
    <property type="molecule type" value="Genomic_DNA"/>
</dbReference>
<name>A0A183EAS6_9BILA</name>
<proteinExistence type="predicted"/>
<keyword evidence="3" id="KW-1185">Reference proteome</keyword>
<organism evidence="4">
    <name type="scientific">Gongylonema pulchrum</name>
    <dbReference type="NCBI Taxonomy" id="637853"/>
    <lineage>
        <taxon>Eukaryota</taxon>
        <taxon>Metazoa</taxon>
        <taxon>Ecdysozoa</taxon>
        <taxon>Nematoda</taxon>
        <taxon>Chromadorea</taxon>
        <taxon>Rhabditida</taxon>
        <taxon>Spirurina</taxon>
        <taxon>Spiruromorpha</taxon>
        <taxon>Spiruroidea</taxon>
        <taxon>Gongylonematidae</taxon>
        <taxon>Gongylonema</taxon>
    </lineage>
</organism>
<reference evidence="4" key="1">
    <citation type="submission" date="2016-06" db="UniProtKB">
        <authorList>
            <consortium name="WormBaseParasite"/>
        </authorList>
    </citation>
    <scope>IDENTIFICATION</scope>
</reference>
<dbReference type="WBParaSite" id="GPUH_0001809201-mRNA-1">
    <property type="protein sequence ID" value="GPUH_0001809201-mRNA-1"/>
    <property type="gene ID" value="GPUH_0001809201"/>
</dbReference>
<evidence type="ECO:0000313" key="4">
    <source>
        <dbReference type="WBParaSite" id="GPUH_0001809201-mRNA-1"/>
    </source>
</evidence>
<gene>
    <name evidence="2" type="ORF">GPUH_LOCUS18067</name>
</gene>
<protein>
    <submittedName>
        <fullName evidence="4">Four helix bundle protein</fullName>
    </submittedName>
</protein>
<sequence length="64" mass="7389">MYVEQRRAGVAQTLETAPSSDAEEERYRTLYNFSVRNKTPAEMYAGSRQLERCVRALVVMMQLS</sequence>
<evidence type="ECO:0000313" key="3">
    <source>
        <dbReference type="Proteomes" id="UP000271098"/>
    </source>
</evidence>
<feature type="region of interest" description="Disordered" evidence="1">
    <location>
        <begin position="1"/>
        <end position="22"/>
    </location>
</feature>
<evidence type="ECO:0000256" key="1">
    <source>
        <dbReference type="SAM" id="MobiDB-lite"/>
    </source>
</evidence>
<dbReference type="AlphaFoldDB" id="A0A183EAS6"/>
<evidence type="ECO:0000313" key="2">
    <source>
        <dbReference type="EMBL" id="VDN30990.1"/>
    </source>
</evidence>
<reference evidence="2 3" key="2">
    <citation type="submission" date="2018-11" db="EMBL/GenBank/DDBJ databases">
        <authorList>
            <consortium name="Pathogen Informatics"/>
        </authorList>
    </citation>
    <scope>NUCLEOTIDE SEQUENCE [LARGE SCALE GENOMIC DNA]</scope>
</reference>
<accession>A0A183EAS6</accession>
<dbReference type="Proteomes" id="UP000271098">
    <property type="component" value="Unassembled WGS sequence"/>
</dbReference>